<keyword evidence="4" id="KW-0547">Nucleotide-binding</keyword>
<feature type="transmembrane region" description="Helical" evidence="9">
    <location>
        <begin position="800"/>
        <end position="824"/>
    </location>
</feature>
<evidence type="ECO:0000256" key="1">
    <source>
        <dbReference type="ARBA" id="ARBA00004141"/>
    </source>
</evidence>
<feature type="compositionally biased region" description="Polar residues" evidence="8">
    <location>
        <begin position="1383"/>
        <end position="1392"/>
    </location>
</feature>
<dbReference type="InterPro" id="IPR011527">
    <property type="entry name" value="ABC1_TM_dom"/>
</dbReference>
<keyword evidence="3 9" id="KW-0812">Transmembrane</keyword>
<evidence type="ECO:0000256" key="4">
    <source>
        <dbReference type="ARBA" id="ARBA00022741"/>
    </source>
</evidence>
<dbReference type="EMBL" id="JASPKY010000924">
    <property type="protein sequence ID" value="KAK9680180.1"/>
    <property type="molecule type" value="Genomic_DNA"/>
</dbReference>
<feature type="domain" description="ABC transporter" evidence="10">
    <location>
        <begin position="413"/>
        <end position="636"/>
    </location>
</feature>
<feature type="region of interest" description="Disordered" evidence="8">
    <location>
        <begin position="1361"/>
        <end position="1392"/>
    </location>
</feature>
<dbReference type="SUPFAM" id="SSF52540">
    <property type="entry name" value="P-loop containing nucleoside triphosphate hydrolases"/>
    <property type="match status" value="2"/>
</dbReference>
<dbReference type="PANTHER" id="PTHR24223:SF415">
    <property type="entry name" value="FI20190P1"/>
    <property type="match status" value="1"/>
</dbReference>
<feature type="transmembrane region" description="Helical" evidence="9">
    <location>
        <begin position="693"/>
        <end position="713"/>
    </location>
</feature>
<dbReference type="Proteomes" id="UP001458880">
    <property type="component" value="Unassembled WGS sequence"/>
</dbReference>
<dbReference type="FunFam" id="1.20.1560.10:FF:000014">
    <property type="entry name" value="Multidrug resistance-associated protein member 4"/>
    <property type="match status" value="1"/>
</dbReference>
<dbReference type="InterPro" id="IPR017871">
    <property type="entry name" value="ABC_transporter-like_CS"/>
</dbReference>
<keyword evidence="13" id="KW-1185">Reference proteome</keyword>
<accession>A0AAW1HUY9</accession>
<gene>
    <name evidence="12" type="ORF">QE152_g39295</name>
</gene>
<evidence type="ECO:0000313" key="12">
    <source>
        <dbReference type="EMBL" id="KAK9680180.1"/>
    </source>
</evidence>
<keyword evidence="6 9" id="KW-1133">Transmembrane helix</keyword>
<dbReference type="FunFam" id="1.20.1560.10:FF:000026">
    <property type="entry name" value="Multidrug resistance-associated protein lethal(2)03659"/>
    <property type="match status" value="1"/>
</dbReference>
<feature type="transmembrane region" description="Helical" evidence="9">
    <location>
        <begin position="987"/>
        <end position="1007"/>
    </location>
</feature>
<dbReference type="InterPro" id="IPR050173">
    <property type="entry name" value="ABC_transporter_C-like"/>
</dbReference>
<dbReference type="PROSITE" id="PS00211">
    <property type="entry name" value="ABC_TRANSPORTER_1"/>
    <property type="match status" value="2"/>
</dbReference>
<feature type="domain" description="ABC transporter" evidence="10">
    <location>
        <begin position="1102"/>
        <end position="1331"/>
    </location>
</feature>
<evidence type="ECO:0000259" key="11">
    <source>
        <dbReference type="PROSITE" id="PS50929"/>
    </source>
</evidence>
<feature type="transmembrane region" description="Helical" evidence="9">
    <location>
        <begin position="320"/>
        <end position="340"/>
    </location>
</feature>
<dbReference type="GO" id="GO:0005524">
    <property type="term" value="F:ATP binding"/>
    <property type="evidence" value="ECO:0007669"/>
    <property type="project" value="UniProtKB-KW"/>
</dbReference>
<evidence type="ECO:0000256" key="2">
    <source>
        <dbReference type="ARBA" id="ARBA00022448"/>
    </source>
</evidence>
<organism evidence="12 13">
    <name type="scientific">Popillia japonica</name>
    <name type="common">Japanese beetle</name>
    <dbReference type="NCBI Taxonomy" id="7064"/>
    <lineage>
        <taxon>Eukaryota</taxon>
        <taxon>Metazoa</taxon>
        <taxon>Ecdysozoa</taxon>
        <taxon>Arthropoda</taxon>
        <taxon>Hexapoda</taxon>
        <taxon>Insecta</taxon>
        <taxon>Pterygota</taxon>
        <taxon>Neoptera</taxon>
        <taxon>Endopterygota</taxon>
        <taxon>Coleoptera</taxon>
        <taxon>Polyphaga</taxon>
        <taxon>Scarabaeiformia</taxon>
        <taxon>Scarabaeidae</taxon>
        <taxon>Rutelinae</taxon>
        <taxon>Popillia</taxon>
    </lineage>
</organism>
<dbReference type="InterPro" id="IPR003439">
    <property type="entry name" value="ABC_transporter-like_ATP-bd"/>
</dbReference>
<evidence type="ECO:0000256" key="3">
    <source>
        <dbReference type="ARBA" id="ARBA00022692"/>
    </source>
</evidence>
<dbReference type="CDD" id="cd03250">
    <property type="entry name" value="ABCC_MRP_domain1"/>
    <property type="match status" value="1"/>
</dbReference>
<dbReference type="CDD" id="cd18579">
    <property type="entry name" value="ABC_6TM_ABCC_D1"/>
    <property type="match status" value="1"/>
</dbReference>
<name>A0AAW1HUY9_POPJA</name>
<feature type="transmembrane region" description="Helical" evidence="9">
    <location>
        <begin position="233"/>
        <end position="253"/>
    </location>
</feature>
<sequence length="1392" mass="156580">MDSSKKYNNPSPEAAANILSKLFFCWTFSFFKYGYKNDLEAKDIYNTQPPDLSEPLGNILEKNWNKELAKSKSEDRKPSLMKAIANTFFKQYALYGGVLFIQVIILRTIHPLALAELINYFHRTTAYTSLHGWLFAVAVVVISFVNCIIMHHVTLGCFKIGMRCRIACCSLLYRKLLRLSKTALGKTASGQIVNLMSNDVQRFDIAAGFLHYLWIMPVQAVVSAFVMYDSVGYAAIIGITAMLLQAVLLQGYLSKLQGTLRFKIAHRTDTRVKLMSEITSGIQVIKMYAWEKPFEKVVQLARKLEIDCLAKTSYIRGFTVALMVFTERFTTYLTIIAYVLLGNPLTSDKVFSLAQFFNTIQLYMAIFFPLAMSTFAEAIVSVRRLEDFLLLDESILSIATTEKISEENTKGSIKIKDGRASWIPSPIIETLTNLNLNIKPGSLYAVVGSVGSGKSSLLQLFLKELPLSSGILEVNGNISYASQEPWLFVSSVRNNILFGQQFIRSVYSEVVKVCALGRDFEQFPQGDKTLVGERGVSLSGGQRARINLARAVYREADIYLLDDPLSAVDAHVGKELFEECIIKYLKGKTRILVTHQLQFLKQVDQIIIVDNGQIEKVGTFEELSENELSYLKRSASEEELEKQPKENEIIRKRLVSIASTESSVDHETENVEPVETQELMEKGAVSSSLYKKYFNAGAPIIALILLALLFIIAQMSSNAADLWVTYWTNNEEKFYKNQIQVVEKEIELNPTTIISYNMTDENSTDIENFDDSNYTIEDQLWDQFKNESLYTNIPEHSQDFYIYLYTLFIIGSIVLTTLRSLLFFKVCMKASKNLHNTMFSNLLRATMRFFDVNPSGRILTRFSKDMGQIDETLPRAMLDALQIFMVMSGILVMVFIVTPWMIVPAVLLAVIFLYIRIIFLASGQDVKRLESITRAPVFSHVSASLNGLTTIRSSKAQYMVSKEFDVLQDQHTASWYLFLITTETFGFYLDVICVIFLAVVTFQFLIFDDGKTLSGDVGLVISLYIYCTSTGKTLSGDVGLVISQSLILTGMLQHGIRQTAEVASQMTSVERVLQYSNIEQEGAFESVPTKKPHRDWPKNGEVNFKQLYLQYTPSEAPTLRNLNIEIKPGEKIGIVGRTGAGKSSLISALFRLAPIEGVISIDDIDTKEIGLHDLRQNISIIPQEPVLFSASLRHNLDPFDKCDDKTLWKALEDVELKDAIEDLNQEVTEGGGNFSAGQRQLICLARAIIRNNKILVLDEATANVDPQTDALIQKTIRKNFKNCTVLTIAHRLNTVMDSDKILVMDAGEAVEFDVPHQLLNNPDGYLTKMVKETGSVMEAKLKKYAEEIFLFKTSTISEENPVLDNRNMSDTPNGIISAKSNDDTPISEANEN</sequence>
<feature type="transmembrane region" description="Helical" evidence="9">
    <location>
        <begin position="902"/>
        <end position="921"/>
    </location>
</feature>
<evidence type="ECO:0000256" key="6">
    <source>
        <dbReference type="ARBA" id="ARBA00022989"/>
    </source>
</evidence>
<dbReference type="Pfam" id="PF00664">
    <property type="entry name" value="ABC_membrane"/>
    <property type="match status" value="2"/>
</dbReference>
<dbReference type="InterPro" id="IPR027417">
    <property type="entry name" value="P-loop_NTPase"/>
</dbReference>
<dbReference type="GO" id="GO:0016887">
    <property type="term" value="F:ATP hydrolysis activity"/>
    <property type="evidence" value="ECO:0007669"/>
    <property type="project" value="InterPro"/>
</dbReference>
<keyword evidence="5" id="KW-0067">ATP-binding</keyword>
<feature type="transmembrane region" description="Helical" evidence="9">
    <location>
        <begin position="876"/>
        <end position="896"/>
    </location>
</feature>
<evidence type="ECO:0000313" key="13">
    <source>
        <dbReference type="Proteomes" id="UP001458880"/>
    </source>
</evidence>
<dbReference type="Pfam" id="PF00005">
    <property type="entry name" value="ABC_tran"/>
    <property type="match status" value="2"/>
</dbReference>
<protein>
    <submittedName>
        <fullName evidence="12">ABC transporter transmembrane region</fullName>
    </submittedName>
</protein>
<dbReference type="PROSITE" id="PS50893">
    <property type="entry name" value="ABC_TRANSPORTER_2"/>
    <property type="match status" value="2"/>
</dbReference>
<evidence type="ECO:0000256" key="8">
    <source>
        <dbReference type="SAM" id="MobiDB-lite"/>
    </source>
</evidence>
<feature type="transmembrane region" description="Helical" evidence="9">
    <location>
        <begin position="133"/>
        <end position="155"/>
    </location>
</feature>
<evidence type="ECO:0000256" key="5">
    <source>
        <dbReference type="ARBA" id="ARBA00022840"/>
    </source>
</evidence>
<feature type="transmembrane region" description="Helical" evidence="9">
    <location>
        <begin position="360"/>
        <end position="380"/>
    </location>
</feature>
<feature type="domain" description="ABC transmembrane type-1" evidence="11">
    <location>
        <begin position="778"/>
        <end position="1064"/>
    </location>
</feature>
<dbReference type="InterPro" id="IPR003593">
    <property type="entry name" value="AAA+_ATPase"/>
</dbReference>
<feature type="transmembrane region" description="Helical" evidence="9">
    <location>
        <begin position="205"/>
        <end position="227"/>
    </location>
</feature>
<dbReference type="CDD" id="cd03244">
    <property type="entry name" value="ABCC_MRP_domain2"/>
    <property type="match status" value="1"/>
</dbReference>
<dbReference type="SMART" id="SM00382">
    <property type="entry name" value="AAA"/>
    <property type="match status" value="2"/>
</dbReference>
<feature type="domain" description="ABC transmembrane type-1" evidence="11">
    <location>
        <begin position="111"/>
        <end position="373"/>
    </location>
</feature>
<dbReference type="FunFam" id="3.40.50.300:FF:000482">
    <property type="entry name" value="Multidrug resistance-associated protein member 4"/>
    <property type="match status" value="1"/>
</dbReference>
<dbReference type="InterPro" id="IPR044746">
    <property type="entry name" value="ABCC_6TM_D1"/>
</dbReference>
<dbReference type="PANTHER" id="PTHR24223">
    <property type="entry name" value="ATP-BINDING CASSETTE SUB-FAMILY C"/>
    <property type="match status" value="1"/>
</dbReference>
<comment type="caution">
    <text evidence="12">The sequence shown here is derived from an EMBL/GenBank/DDBJ whole genome shotgun (WGS) entry which is preliminary data.</text>
</comment>
<dbReference type="GO" id="GO:0016020">
    <property type="term" value="C:membrane"/>
    <property type="evidence" value="ECO:0007669"/>
    <property type="project" value="UniProtKB-SubCell"/>
</dbReference>
<dbReference type="SUPFAM" id="SSF90123">
    <property type="entry name" value="ABC transporter transmembrane region"/>
    <property type="match status" value="2"/>
</dbReference>
<evidence type="ECO:0000256" key="9">
    <source>
        <dbReference type="SAM" id="Phobius"/>
    </source>
</evidence>
<evidence type="ECO:0000256" key="7">
    <source>
        <dbReference type="ARBA" id="ARBA00023136"/>
    </source>
</evidence>
<keyword evidence="2" id="KW-0813">Transport</keyword>
<reference evidence="12 13" key="1">
    <citation type="journal article" date="2024" name="BMC Genomics">
        <title>De novo assembly and annotation of Popillia japonica's genome with initial clues to its potential as an invasive pest.</title>
        <authorList>
            <person name="Cucini C."/>
            <person name="Boschi S."/>
            <person name="Funari R."/>
            <person name="Cardaioli E."/>
            <person name="Iannotti N."/>
            <person name="Marturano G."/>
            <person name="Paoli F."/>
            <person name="Bruttini M."/>
            <person name="Carapelli A."/>
            <person name="Frati F."/>
            <person name="Nardi F."/>
        </authorList>
    </citation>
    <scope>NUCLEOTIDE SEQUENCE [LARGE SCALE GENOMIC DNA]</scope>
    <source>
        <strain evidence="12">DMR45628</strain>
    </source>
</reference>
<proteinExistence type="predicted"/>
<feature type="transmembrane region" description="Helical" evidence="9">
    <location>
        <begin position="92"/>
        <end position="113"/>
    </location>
</feature>
<evidence type="ECO:0000259" key="10">
    <source>
        <dbReference type="PROSITE" id="PS50893"/>
    </source>
</evidence>
<comment type="subcellular location">
    <subcellularLocation>
        <location evidence="1">Membrane</location>
        <topology evidence="1">Multi-pass membrane protein</topology>
    </subcellularLocation>
</comment>
<dbReference type="GO" id="GO:0140359">
    <property type="term" value="F:ABC-type transporter activity"/>
    <property type="evidence" value="ECO:0007669"/>
    <property type="project" value="InterPro"/>
</dbReference>
<dbReference type="Gene3D" id="1.20.1560.10">
    <property type="entry name" value="ABC transporter type 1, transmembrane domain"/>
    <property type="match status" value="2"/>
</dbReference>
<dbReference type="Gene3D" id="3.40.50.300">
    <property type="entry name" value="P-loop containing nucleotide triphosphate hydrolases"/>
    <property type="match status" value="2"/>
</dbReference>
<dbReference type="FunFam" id="3.40.50.300:FF:000163">
    <property type="entry name" value="Multidrug resistance-associated protein member 4"/>
    <property type="match status" value="1"/>
</dbReference>
<dbReference type="InterPro" id="IPR036640">
    <property type="entry name" value="ABC1_TM_sf"/>
</dbReference>
<dbReference type="PROSITE" id="PS50929">
    <property type="entry name" value="ABC_TM1F"/>
    <property type="match status" value="2"/>
</dbReference>
<keyword evidence="7 9" id="KW-0472">Membrane</keyword>